<dbReference type="InterPro" id="IPR052016">
    <property type="entry name" value="Bact_Sigma-Reg"/>
</dbReference>
<organism evidence="4 5">
    <name type="scientific">Rubripirellula amarantea</name>
    <dbReference type="NCBI Taxonomy" id="2527999"/>
    <lineage>
        <taxon>Bacteria</taxon>
        <taxon>Pseudomonadati</taxon>
        <taxon>Planctomycetota</taxon>
        <taxon>Planctomycetia</taxon>
        <taxon>Pirellulales</taxon>
        <taxon>Pirellulaceae</taxon>
        <taxon>Rubripirellula</taxon>
    </lineage>
</organism>
<dbReference type="EMBL" id="SJPI01000001">
    <property type="protein sequence ID" value="TWT55047.1"/>
    <property type="molecule type" value="Genomic_DNA"/>
</dbReference>
<dbReference type="InterPro" id="IPR029016">
    <property type="entry name" value="GAF-like_dom_sf"/>
</dbReference>
<evidence type="ECO:0000259" key="3">
    <source>
        <dbReference type="Pfam" id="PF07228"/>
    </source>
</evidence>
<feature type="compositionally biased region" description="Low complexity" evidence="2">
    <location>
        <begin position="18"/>
        <end position="28"/>
    </location>
</feature>
<protein>
    <submittedName>
        <fullName evidence="4">Stage II sporulation protein E (SpoIIE)</fullName>
    </submittedName>
</protein>
<dbReference type="GO" id="GO:0016791">
    <property type="term" value="F:phosphatase activity"/>
    <property type="evidence" value="ECO:0007669"/>
    <property type="project" value="TreeGrafter"/>
</dbReference>
<dbReference type="RefSeq" id="WP_146514988.1">
    <property type="nucleotide sequence ID" value="NZ_SJPI01000001.1"/>
</dbReference>
<sequence>MTASPPSFLRVHRGPETSSSEAKSASEFSHSDEQRIDQFWDRFAAATGWRLTPRARRVGESPELTAVVGSGPIDELKQINALESTAGLDSIDADAFDAFEDSFIESLRSSSALHDRASGAASSVIGKADATQLAASAIEVISELQAARGAIRRANAEMAARASVIASPEQQTTLAERIETILSDAVAACDCTAAIIYMLDDDTSVLSGRSVFGMSPRVIEKEPRPLQGSRGDLEAMIKGVVTIDDMNAGPIDTWNAPEKCEAAICAAICSGDVPIGTMWLLSDETKSFQNAQAASARMAARAIGVELTAAGVEDFASPVTQDTDLDLLKHQSADWDQADQYGPTEAELLELQAREDALVAKMLADRAELAEVAAWQIQTLPIGAAIAADWKADGMIDSPRDYAIGWHLWDVLPDGSLAFAIAEACEADVSGAMNATVARAAFASHLSYRHTPTQMLARVADTLWQTSLGEQWMSMLYASIDPETGEGIVASAGHITAIIGSQRGYRPIIGGRSIPLCMDIDPLCVQNTFRILPGEALLAYTQGFLGGDTNHSTLGEVLHKAMKKSKPNPLAEIRKAMASIPKLSEQGAASLVRS</sequence>
<evidence type="ECO:0000313" key="5">
    <source>
        <dbReference type="Proteomes" id="UP000316598"/>
    </source>
</evidence>
<keyword evidence="1" id="KW-0378">Hydrolase</keyword>
<proteinExistence type="predicted"/>
<evidence type="ECO:0000256" key="2">
    <source>
        <dbReference type="SAM" id="MobiDB-lite"/>
    </source>
</evidence>
<dbReference type="InterPro" id="IPR001932">
    <property type="entry name" value="PPM-type_phosphatase-like_dom"/>
</dbReference>
<feature type="domain" description="PPM-type phosphatase" evidence="3">
    <location>
        <begin position="413"/>
        <end position="576"/>
    </location>
</feature>
<name>A0A5C5WWH0_9BACT</name>
<dbReference type="AlphaFoldDB" id="A0A5C5WWH0"/>
<feature type="region of interest" description="Disordered" evidence="2">
    <location>
        <begin position="1"/>
        <end position="31"/>
    </location>
</feature>
<comment type="caution">
    <text evidence="4">The sequence shown here is derived from an EMBL/GenBank/DDBJ whole genome shotgun (WGS) entry which is preliminary data.</text>
</comment>
<evidence type="ECO:0000313" key="4">
    <source>
        <dbReference type="EMBL" id="TWT55047.1"/>
    </source>
</evidence>
<evidence type="ECO:0000256" key="1">
    <source>
        <dbReference type="ARBA" id="ARBA00022801"/>
    </source>
</evidence>
<dbReference type="PANTHER" id="PTHR43156:SF2">
    <property type="entry name" value="STAGE II SPORULATION PROTEIN E"/>
    <property type="match status" value="1"/>
</dbReference>
<dbReference type="Gene3D" id="3.30.450.40">
    <property type="match status" value="1"/>
</dbReference>
<accession>A0A5C5WWH0</accession>
<keyword evidence="5" id="KW-1185">Reference proteome</keyword>
<dbReference type="Proteomes" id="UP000316598">
    <property type="component" value="Unassembled WGS sequence"/>
</dbReference>
<dbReference type="Gene3D" id="3.60.40.10">
    <property type="entry name" value="PPM-type phosphatase domain"/>
    <property type="match status" value="1"/>
</dbReference>
<dbReference type="SUPFAM" id="SSF55781">
    <property type="entry name" value="GAF domain-like"/>
    <property type="match status" value="1"/>
</dbReference>
<dbReference type="PANTHER" id="PTHR43156">
    <property type="entry name" value="STAGE II SPORULATION PROTEIN E-RELATED"/>
    <property type="match status" value="1"/>
</dbReference>
<reference evidence="4 5" key="1">
    <citation type="submission" date="2019-02" db="EMBL/GenBank/DDBJ databases">
        <title>Deep-cultivation of Planctomycetes and their phenomic and genomic characterization uncovers novel biology.</title>
        <authorList>
            <person name="Wiegand S."/>
            <person name="Jogler M."/>
            <person name="Boedeker C."/>
            <person name="Pinto D."/>
            <person name="Vollmers J."/>
            <person name="Rivas-Marin E."/>
            <person name="Kohn T."/>
            <person name="Peeters S.H."/>
            <person name="Heuer A."/>
            <person name="Rast P."/>
            <person name="Oberbeckmann S."/>
            <person name="Bunk B."/>
            <person name="Jeske O."/>
            <person name="Meyerdierks A."/>
            <person name="Storesund J.E."/>
            <person name="Kallscheuer N."/>
            <person name="Luecker S."/>
            <person name="Lage O.M."/>
            <person name="Pohl T."/>
            <person name="Merkel B.J."/>
            <person name="Hornburger P."/>
            <person name="Mueller R.-W."/>
            <person name="Bruemmer F."/>
            <person name="Labrenz M."/>
            <person name="Spormann A.M."/>
            <person name="Op Den Camp H."/>
            <person name="Overmann J."/>
            <person name="Amann R."/>
            <person name="Jetten M.S.M."/>
            <person name="Mascher T."/>
            <person name="Medema M.H."/>
            <person name="Devos D.P."/>
            <person name="Kaster A.-K."/>
            <person name="Ovreas L."/>
            <person name="Rohde M."/>
            <person name="Galperin M.Y."/>
            <person name="Jogler C."/>
        </authorList>
    </citation>
    <scope>NUCLEOTIDE SEQUENCE [LARGE SCALE GENOMIC DNA]</scope>
    <source>
        <strain evidence="4 5">Pla22</strain>
    </source>
</reference>
<gene>
    <name evidence="4" type="ORF">Pla22_27010</name>
</gene>
<dbReference type="InterPro" id="IPR036457">
    <property type="entry name" value="PPM-type-like_dom_sf"/>
</dbReference>
<dbReference type="Pfam" id="PF07228">
    <property type="entry name" value="SpoIIE"/>
    <property type="match status" value="1"/>
</dbReference>
<dbReference type="OrthoDB" id="250169at2"/>